<protein>
    <submittedName>
        <fullName evidence="1">Uncharacterized protein</fullName>
    </submittedName>
</protein>
<accession>A0A381YGY8</accession>
<name>A0A381YGY8_9ZZZZ</name>
<dbReference type="AlphaFoldDB" id="A0A381YGY8"/>
<evidence type="ECO:0000313" key="1">
    <source>
        <dbReference type="EMBL" id="SVA75831.1"/>
    </source>
</evidence>
<dbReference type="EMBL" id="UINC01018124">
    <property type="protein sequence ID" value="SVA75831.1"/>
    <property type="molecule type" value="Genomic_DNA"/>
</dbReference>
<sequence>MASSYLLKTVRVCNSVGKIKYSLNNTNFFLRVFSPRFAFFETHSNEDDIHSKMNDYKIPTYKYRIYNKPLHYNDMAEGLHDFPSSGLTDYEYDYYYDCNYHVIARTINSENK</sequence>
<proteinExistence type="predicted"/>
<reference evidence="1" key="1">
    <citation type="submission" date="2018-05" db="EMBL/GenBank/DDBJ databases">
        <authorList>
            <person name="Lanie J.A."/>
            <person name="Ng W.-L."/>
            <person name="Kazmierczak K.M."/>
            <person name="Andrzejewski T.M."/>
            <person name="Davidsen T.M."/>
            <person name="Wayne K.J."/>
            <person name="Tettelin H."/>
            <person name="Glass J.I."/>
            <person name="Rusch D."/>
            <person name="Podicherti R."/>
            <person name="Tsui H.-C.T."/>
            <person name="Winkler M.E."/>
        </authorList>
    </citation>
    <scope>NUCLEOTIDE SEQUENCE</scope>
</reference>
<organism evidence="1">
    <name type="scientific">marine metagenome</name>
    <dbReference type="NCBI Taxonomy" id="408172"/>
    <lineage>
        <taxon>unclassified sequences</taxon>
        <taxon>metagenomes</taxon>
        <taxon>ecological metagenomes</taxon>
    </lineage>
</organism>
<gene>
    <name evidence="1" type="ORF">METZ01_LOCUS128685</name>
</gene>